<evidence type="ECO:0000259" key="14">
    <source>
        <dbReference type="PROSITE" id="PS50939"/>
    </source>
</evidence>
<feature type="transmembrane region" description="Helical" evidence="13">
    <location>
        <begin position="126"/>
        <end position="149"/>
    </location>
</feature>
<dbReference type="InterPro" id="IPR006593">
    <property type="entry name" value="Cyt_b561/ferric_Rdtase_TM"/>
</dbReference>
<evidence type="ECO:0000256" key="2">
    <source>
        <dbReference type="ARBA" id="ARBA00004141"/>
    </source>
</evidence>
<feature type="domain" description="Cytochrome b561" evidence="14">
    <location>
        <begin position="23"/>
        <end position="221"/>
    </location>
</feature>
<keyword evidence="10 13" id="KW-0472">Membrane</keyword>
<reference evidence="15" key="1">
    <citation type="submission" date="2023-05" db="EMBL/GenBank/DDBJ databases">
        <title>Genome and transcriptome analyses reveal genes involved in the formation of fine ridges on petal epidermal cells in Hibiscus trionum.</title>
        <authorList>
            <person name="Koshimizu S."/>
            <person name="Masuda S."/>
            <person name="Ishii T."/>
            <person name="Shirasu K."/>
            <person name="Hoshino A."/>
            <person name="Arita M."/>
        </authorList>
    </citation>
    <scope>NUCLEOTIDE SEQUENCE</scope>
    <source>
        <strain evidence="15">Hamamatsu line</strain>
    </source>
</reference>
<evidence type="ECO:0000313" key="15">
    <source>
        <dbReference type="EMBL" id="GMI87484.1"/>
    </source>
</evidence>
<feature type="transmembrane region" description="Helical" evidence="13">
    <location>
        <begin position="201"/>
        <end position="223"/>
    </location>
</feature>
<keyword evidence="4" id="KW-0349">Heme</keyword>
<evidence type="ECO:0000256" key="4">
    <source>
        <dbReference type="ARBA" id="ARBA00022617"/>
    </source>
</evidence>
<dbReference type="GO" id="GO:0140571">
    <property type="term" value="F:transmembrane ascorbate ferrireductase activity"/>
    <property type="evidence" value="ECO:0007669"/>
    <property type="project" value="UniProtKB-EC"/>
</dbReference>
<dbReference type="SMART" id="SM00665">
    <property type="entry name" value="B561"/>
    <property type="match status" value="1"/>
</dbReference>
<feature type="transmembrane region" description="Helical" evidence="13">
    <location>
        <begin position="20"/>
        <end position="40"/>
    </location>
</feature>
<dbReference type="Pfam" id="PF03188">
    <property type="entry name" value="Cytochrom_B561"/>
    <property type="match status" value="1"/>
</dbReference>
<feature type="transmembrane region" description="Helical" evidence="13">
    <location>
        <begin position="91"/>
        <end position="114"/>
    </location>
</feature>
<evidence type="ECO:0000256" key="7">
    <source>
        <dbReference type="ARBA" id="ARBA00022982"/>
    </source>
</evidence>
<protein>
    <recommendedName>
        <fullName evidence="11">ascorbate ferrireductase (transmembrane)</fullName>
        <ecNumber evidence="11">7.2.1.3</ecNumber>
    </recommendedName>
</protein>
<dbReference type="InterPro" id="IPR043205">
    <property type="entry name" value="CYB561/CYBRD1-like"/>
</dbReference>
<keyword evidence="16" id="KW-1185">Reference proteome</keyword>
<dbReference type="PROSITE" id="PS50939">
    <property type="entry name" value="CYTOCHROME_B561"/>
    <property type="match status" value="1"/>
</dbReference>
<gene>
    <name evidence="15" type="ORF">HRI_002417700</name>
</gene>
<dbReference type="PANTHER" id="PTHR10106:SF15">
    <property type="entry name" value="TRANSMEMBRANE ASCORBATE FERRIREDUCTASE 3-RELATED"/>
    <property type="match status" value="1"/>
</dbReference>
<keyword evidence="3" id="KW-0813">Transport</keyword>
<comment type="cofactor">
    <cofactor evidence="1">
        <name>heme b</name>
        <dbReference type="ChEBI" id="CHEBI:60344"/>
    </cofactor>
</comment>
<comment type="subcellular location">
    <subcellularLocation>
        <location evidence="2">Membrane</location>
        <topology evidence="2">Multi-pass membrane protein</topology>
    </subcellularLocation>
</comment>
<proteinExistence type="predicted"/>
<evidence type="ECO:0000256" key="11">
    <source>
        <dbReference type="ARBA" id="ARBA00024225"/>
    </source>
</evidence>
<evidence type="ECO:0000256" key="12">
    <source>
        <dbReference type="ARBA" id="ARBA00051575"/>
    </source>
</evidence>
<keyword evidence="8 13" id="KW-1133">Transmembrane helix</keyword>
<dbReference type="Proteomes" id="UP001165190">
    <property type="component" value="Unassembled WGS sequence"/>
</dbReference>
<name>A0A9W7M4G2_HIBTR</name>
<evidence type="ECO:0000256" key="6">
    <source>
        <dbReference type="ARBA" id="ARBA00022723"/>
    </source>
</evidence>
<dbReference type="Gene3D" id="1.20.120.1770">
    <property type="match status" value="1"/>
</dbReference>
<evidence type="ECO:0000313" key="16">
    <source>
        <dbReference type="Proteomes" id="UP001165190"/>
    </source>
</evidence>
<sequence>MHSGHQVTVPHNYRRSASRLTIFAHVFGILSFILMLVWLLHYREGIEYDSYDGYRVFNVHPFLMFCGFIFLSGEAMMVYKTVQATHMVQKVVHMIFQLGAFVLGVVGLCAVFKFHDMYNIEDVYSLHSWIGIGTVSLFAVQWLAGLISFMAPQPEVTKHSLLPWHICGGRMLLYMSIAAALTGLMEKATFLKLQSTGESRLVNFLGLCILLFGIFVDLSVALARYV</sequence>
<dbReference type="OrthoDB" id="907479at2759"/>
<evidence type="ECO:0000256" key="3">
    <source>
        <dbReference type="ARBA" id="ARBA00022448"/>
    </source>
</evidence>
<keyword evidence="5 13" id="KW-0812">Transmembrane</keyword>
<comment type="catalytic activity">
    <reaction evidence="12">
        <text>Fe(3+)(out) + L-ascorbate(in) = monodehydro-L-ascorbate radical(in) + Fe(2+)(out) + H(+)</text>
        <dbReference type="Rhea" id="RHEA:30403"/>
        <dbReference type="ChEBI" id="CHEBI:15378"/>
        <dbReference type="ChEBI" id="CHEBI:29033"/>
        <dbReference type="ChEBI" id="CHEBI:29034"/>
        <dbReference type="ChEBI" id="CHEBI:38290"/>
        <dbReference type="ChEBI" id="CHEBI:59513"/>
        <dbReference type="EC" id="7.2.1.3"/>
    </reaction>
</comment>
<dbReference type="GO" id="GO:0016020">
    <property type="term" value="C:membrane"/>
    <property type="evidence" value="ECO:0007669"/>
    <property type="project" value="UniProtKB-SubCell"/>
</dbReference>
<dbReference type="GO" id="GO:0046872">
    <property type="term" value="F:metal ion binding"/>
    <property type="evidence" value="ECO:0007669"/>
    <property type="project" value="UniProtKB-KW"/>
</dbReference>
<keyword evidence="9" id="KW-0408">Iron</keyword>
<evidence type="ECO:0000256" key="10">
    <source>
        <dbReference type="ARBA" id="ARBA00023136"/>
    </source>
</evidence>
<dbReference type="FunFam" id="1.20.120.1770:FF:000001">
    <property type="entry name" value="Cytochrome b reductase 1"/>
    <property type="match status" value="1"/>
</dbReference>
<keyword evidence="7" id="KW-0249">Electron transport</keyword>
<evidence type="ECO:0000256" key="8">
    <source>
        <dbReference type="ARBA" id="ARBA00022989"/>
    </source>
</evidence>
<dbReference type="CDD" id="cd08766">
    <property type="entry name" value="Cyt_b561_ACYB-1_like"/>
    <property type="match status" value="1"/>
</dbReference>
<dbReference type="EC" id="7.2.1.3" evidence="11"/>
<feature type="transmembrane region" description="Helical" evidence="13">
    <location>
        <begin position="161"/>
        <end position="181"/>
    </location>
</feature>
<comment type="caution">
    <text evidence="15">The sequence shown here is derived from an EMBL/GenBank/DDBJ whole genome shotgun (WGS) entry which is preliminary data.</text>
</comment>
<evidence type="ECO:0000256" key="9">
    <source>
        <dbReference type="ARBA" id="ARBA00023004"/>
    </source>
</evidence>
<feature type="transmembrane region" description="Helical" evidence="13">
    <location>
        <begin position="60"/>
        <end position="79"/>
    </location>
</feature>
<evidence type="ECO:0000256" key="5">
    <source>
        <dbReference type="ARBA" id="ARBA00022692"/>
    </source>
</evidence>
<accession>A0A9W7M4G2</accession>
<dbReference type="AlphaFoldDB" id="A0A9W7M4G2"/>
<organism evidence="15 16">
    <name type="scientific">Hibiscus trionum</name>
    <name type="common">Flower of an hour</name>
    <dbReference type="NCBI Taxonomy" id="183268"/>
    <lineage>
        <taxon>Eukaryota</taxon>
        <taxon>Viridiplantae</taxon>
        <taxon>Streptophyta</taxon>
        <taxon>Embryophyta</taxon>
        <taxon>Tracheophyta</taxon>
        <taxon>Spermatophyta</taxon>
        <taxon>Magnoliopsida</taxon>
        <taxon>eudicotyledons</taxon>
        <taxon>Gunneridae</taxon>
        <taxon>Pentapetalae</taxon>
        <taxon>rosids</taxon>
        <taxon>malvids</taxon>
        <taxon>Malvales</taxon>
        <taxon>Malvaceae</taxon>
        <taxon>Malvoideae</taxon>
        <taxon>Hibiscus</taxon>
    </lineage>
</organism>
<dbReference type="EMBL" id="BSYR01000022">
    <property type="protein sequence ID" value="GMI87484.1"/>
    <property type="molecule type" value="Genomic_DNA"/>
</dbReference>
<evidence type="ECO:0000256" key="1">
    <source>
        <dbReference type="ARBA" id="ARBA00001970"/>
    </source>
</evidence>
<dbReference type="PANTHER" id="PTHR10106">
    <property type="entry name" value="CYTOCHROME B561-RELATED"/>
    <property type="match status" value="1"/>
</dbReference>
<evidence type="ECO:0000256" key="13">
    <source>
        <dbReference type="SAM" id="Phobius"/>
    </source>
</evidence>
<keyword evidence="6" id="KW-0479">Metal-binding</keyword>